<dbReference type="Proteomes" id="UP001271007">
    <property type="component" value="Unassembled WGS sequence"/>
</dbReference>
<comment type="caution">
    <text evidence="1">The sequence shown here is derived from an EMBL/GenBank/DDBJ whole genome shotgun (WGS) entry which is preliminary data.</text>
</comment>
<dbReference type="CDD" id="cd08863">
    <property type="entry name" value="SRPBCC_DUF1857"/>
    <property type="match status" value="1"/>
</dbReference>
<evidence type="ECO:0000313" key="2">
    <source>
        <dbReference type="Proteomes" id="UP001271007"/>
    </source>
</evidence>
<evidence type="ECO:0008006" key="3">
    <source>
        <dbReference type="Google" id="ProtNLM"/>
    </source>
</evidence>
<dbReference type="InterPro" id="IPR023393">
    <property type="entry name" value="START-like_dom_sf"/>
</dbReference>
<organism evidence="1 2">
    <name type="scientific">Extremus antarcticus</name>
    <dbReference type="NCBI Taxonomy" id="702011"/>
    <lineage>
        <taxon>Eukaryota</taxon>
        <taxon>Fungi</taxon>
        <taxon>Dikarya</taxon>
        <taxon>Ascomycota</taxon>
        <taxon>Pezizomycotina</taxon>
        <taxon>Dothideomycetes</taxon>
        <taxon>Dothideomycetidae</taxon>
        <taxon>Mycosphaerellales</taxon>
        <taxon>Extremaceae</taxon>
        <taxon>Extremus</taxon>
    </lineage>
</organism>
<sequence>MGVIIHCAYTEQINPSGASPQLTRDQVWKGLQRKIRKAQDFVPVIEGCDVLEEKDNEVVREAHFKAFNGNPSHTVKETCKSYYPTKVDFWQPNGALITNTVSDGPGLTENDLNMTYTFEWRYPNVEEGSDDHKQKSQTCREGAKTAVHSSIEAMRKMAAAGELD</sequence>
<accession>A0AAJ0GAC8</accession>
<reference evidence="1" key="1">
    <citation type="submission" date="2023-04" db="EMBL/GenBank/DDBJ databases">
        <title>Black Yeasts Isolated from many extreme environments.</title>
        <authorList>
            <person name="Coleine C."/>
            <person name="Stajich J.E."/>
            <person name="Selbmann L."/>
        </authorList>
    </citation>
    <scope>NUCLEOTIDE SEQUENCE</scope>
    <source>
        <strain evidence="1">CCFEE 5312</strain>
    </source>
</reference>
<protein>
    <recommendedName>
        <fullName evidence="3">DUF1857-domain-containing protein</fullName>
    </recommendedName>
</protein>
<dbReference type="SUPFAM" id="SSF55961">
    <property type="entry name" value="Bet v1-like"/>
    <property type="match status" value="1"/>
</dbReference>
<dbReference type="AlphaFoldDB" id="A0AAJ0GAC8"/>
<dbReference type="Gene3D" id="3.30.530.20">
    <property type="match status" value="1"/>
</dbReference>
<dbReference type="InterPro" id="IPR015075">
    <property type="entry name" value="AtaL"/>
</dbReference>
<proteinExistence type="predicted"/>
<keyword evidence="2" id="KW-1185">Reference proteome</keyword>
<dbReference type="EMBL" id="JAWDJX010000008">
    <property type="protein sequence ID" value="KAK3055474.1"/>
    <property type="molecule type" value="Genomic_DNA"/>
</dbReference>
<evidence type="ECO:0000313" key="1">
    <source>
        <dbReference type="EMBL" id="KAK3055474.1"/>
    </source>
</evidence>
<dbReference type="Pfam" id="PF08982">
    <property type="entry name" value="AtaL"/>
    <property type="match status" value="1"/>
</dbReference>
<name>A0AAJ0GAC8_9PEZI</name>
<gene>
    <name evidence="1" type="ORF">LTR09_003394</name>
</gene>